<evidence type="ECO:0008006" key="3">
    <source>
        <dbReference type="Google" id="ProtNLM"/>
    </source>
</evidence>
<dbReference type="InterPro" id="IPR025680">
    <property type="entry name" value="DddI"/>
</dbReference>
<accession>A0ABP4H7V1</accession>
<dbReference type="Proteomes" id="UP001500653">
    <property type="component" value="Unassembled WGS sequence"/>
</dbReference>
<proteinExistence type="predicted"/>
<reference evidence="2" key="1">
    <citation type="journal article" date="2019" name="Int. J. Syst. Evol. Microbiol.">
        <title>The Global Catalogue of Microorganisms (GCM) 10K type strain sequencing project: providing services to taxonomists for standard genome sequencing and annotation.</title>
        <authorList>
            <consortium name="The Broad Institute Genomics Platform"/>
            <consortium name="The Broad Institute Genome Sequencing Center for Infectious Disease"/>
            <person name="Wu L."/>
            <person name="Ma J."/>
        </authorList>
    </citation>
    <scope>NUCLEOTIDE SEQUENCE [LARGE SCALE GENOMIC DNA]</scope>
    <source>
        <strain evidence="2">JCM 13023</strain>
    </source>
</reference>
<gene>
    <name evidence="1" type="ORF">GCM10009676_45410</name>
</gene>
<dbReference type="EMBL" id="BAAALN010000019">
    <property type="protein sequence ID" value="GAA1253246.1"/>
    <property type="molecule type" value="Genomic_DNA"/>
</dbReference>
<organism evidence="1 2">
    <name type="scientific">Prauserella halophila</name>
    <dbReference type="NCBI Taxonomy" id="185641"/>
    <lineage>
        <taxon>Bacteria</taxon>
        <taxon>Bacillati</taxon>
        <taxon>Actinomycetota</taxon>
        <taxon>Actinomycetes</taxon>
        <taxon>Pseudonocardiales</taxon>
        <taxon>Pseudonocardiaceae</taxon>
        <taxon>Prauserella</taxon>
    </lineage>
</organism>
<evidence type="ECO:0000313" key="1">
    <source>
        <dbReference type="EMBL" id="GAA1253246.1"/>
    </source>
</evidence>
<sequence>MTDLLDRIGFHVDDVTDVITFLGQVRDLATRGVEVPHMWAVAAGPVDPTHEDHIELEFGISTEADKGALAFGAGDTIYVPAHGTNDEDIDYQLGGAHPAGFPPKAEVPIDKVIAALEQYVRTRQRPTVIDWALAD</sequence>
<keyword evidence="2" id="KW-1185">Reference proteome</keyword>
<protein>
    <recommendedName>
        <fullName evidence="3">Immunity protein Imm1</fullName>
    </recommendedName>
</protein>
<dbReference type="RefSeq" id="WP_253865117.1">
    <property type="nucleotide sequence ID" value="NZ_BAAALN010000019.1"/>
</dbReference>
<evidence type="ECO:0000313" key="2">
    <source>
        <dbReference type="Proteomes" id="UP001500653"/>
    </source>
</evidence>
<comment type="caution">
    <text evidence="1">The sequence shown here is derived from an EMBL/GenBank/DDBJ whole genome shotgun (WGS) entry which is preliminary data.</text>
</comment>
<name>A0ABP4H7V1_9PSEU</name>
<dbReference type="Pfam" id="PF14430">
    <property type="entry name" value="Imm1"/>
    <property type="match status" value="1"/>
</dbReference>